<reference evidence="3" key="1">
    <citation type="journal article" date="2019" name="Plant Biotechnol. J.">
        <title>Genome sequencing of the Australian wild diploid species Gossypium australe highlights disease resistance and delayed gland morphogenesis.</title>
        <authorList>
            <person name="Cai Y."/>
            <person name="Cai X."/>
            <person name="Wang Q."/>
            <person name="Wang P."/>
            <person name="Zhang Y."/>
            <person name="Cai C."/>
            <person name="Xu Y."/>
            <person name="Wang K."/>
            <person name="Zhou Z."/>
            <person name="Wang C."/>
            <person name="Geng S."/>
            <person name="Li B."/>
            <person name="Dong Q."/>
            <person name="Hou Y."/>
            <person name="Wang H."/>
            <person name="Ai P."/>
            <person name="Liu Z."/>
            <person name="Yi F."/>
            <person name="Sun M."/>
            <person name="An G."/>
            <person name="Cheng J."/>
            <person name="Zhang Y."/>
            <person name="Shi Q."/>
            <person name="Xie Y."/>
            <person name="Shi X."/>
            <person name="Chang Y."/>
            <person name="Huang F."/>
            <person name="Chen Y."/>
            <person name="Hong S."/>
            <person name="Mi L."/>
            <person name="Sun Q."/>
            <person name="Zhang L."/>
            <person name="Zhou B."/>
            <person name="Peng R."/>
            <person name="Zhang X."/>
            <person name="Liu F."/>
        </authorList>
    </citation>
    <scope>NUCLEOTIDE SEQUENCE [LARGE SCALE GENOMIC DNA]</scope>
    <source>
        <strain evidence="3">cv. PA1801</strain>
    </source>
</reference>
<organism evidence="2 3">
    <name type="scientific">Gossypium australe</name>
    <dbReference type="NCBI Taxonomy" id="47621"/>
    <lineage>
        <taxon>Eukaryota</taxon>
        <taxon>Viridiplantae</taxon>
        <taxon>Streptophyta</taxon>
        <taxon>Embryophyta</taxon>
        <taxon>Tracheophyta</taxon>
        <taxon>Spermatophyta</taxon>
        <taxon>Magnoliopsida</taxon>
        <taxon>eudicotyledons</taxon>
        <taxon>Gunneridae</taxon>
        <taxon>Pentapetalae</taxon>
        <taxon>rosids</taxon>
        <taxon>malvids</taxon>
        <taxon>Malvales</taxon>
        <taxon>Malvaceae</taxon>
        <taxon>Malvoideae</taxon>
        <taxon>Gossypium</taxon>
    </lineage>
</organism>
<feature type="compositionally biased region" description="Low complexity" evidence="1">
    <location>
        <begin position="98"/>
        <end position="111"/>
    </location>
</feature>
<dbReference type="PANTHER" id="PTHR22774">
    <property type="entry name" value="CHOREIN N-TERMINAL DOMAIN-CONTAINING PROTEIN"/>
    <property type="match status" value="1"/>
</dbReference>
<protein>
    <submittedName>
        <fullName evidence="2">UHRF1-binding protein 1-like protein</fullName>
    </submittedName>
</protein>
<feature type="region of interest" description="Disordered" evidence="1">
    <location>
        <begin position="94"/>
        <end position="114"/>
    </location>
</feature>
<keyword evidence="3" id="KW-1185">Reference proteome</keyword>
<comment type="caution">
    <text evidence="2">The sequence shown here is derived from an EMBL/GenBank/DDBJ whole genome shotgun (WGS) entry which is preliminary data.</text>
</comment>
<sequence length="1215" mass="133624">MESILARALEYTLKYWLKSFSRDQFKLQGRTGQLSNLDINGDALHASMGLPLALTVTTAKIGKLEIILPKVKNVQVDPIVLQIDRLDMVLEENPDVDTTSSSNNLQSPTSSGKGSGYGFADKISDGMTLQFQTVNLLLETSGGAWFEGGAAWATPMASITMRNLLLYTTNENWQVVNLKAARDFSSNKNLIYVFRKLEWESLSIDLLPHPDMFSDARLARPRVEAAQRDDDGAKRVFFGGERFLEGISGEAYITVQRTELNSPLGLEVQLHVTEVVCPALSEPGLRALLRFLTGLCVCLNRGDVDLKAQQRSVESAGHSLVSLVVDHVFLCVKDPEFRLELLMQSLHFSRASVSDGESSRNLSKVMIGGLFLRDTFSRPPCTLVQPSMKAVTDSHLLTPKFGENFCPPIYPLGKQEWQLPVGVPLISLHSLQVKPSPPPPSFASRTVISCQPLMIHLQEESCLRIYSFLADGIIGDPDSVLPDSSVNSFVFTLKELDISVPLLTSKFDNPGGEEDHALQNSFAGARLHFEKLFFCESPSLNLKLLNLEKDPACLSVWDGQPVDASLKKWTAEVSQVSLLLEPTACSTGSPDWSSDLWKCVEVKDVCIELAMASTDGNPLTVLPPPGGIVRIAVACPQFLSNSSVEQFIFVLDLYAYIGRVSEKISVVGKNKRPKRNKDDTLGGRLIEKVPSDTAVSLAITVLQLRFLEACSLDMQGMPLAQFSGNNLFLKATHRTLGGAIAVSSTLCWESVQVDCVSTEGNIVYDNNNTLIDATKNGSLATENGFSPLRAVFWIHNKQKQLSSPKASVIPFLDISTVHVIPFNERDKECHTLSVSACISGVRLAGGMSHTEALLRRFGIFGPDGAPSLRLSKGIENLSSGPLSKLLQSSAFIDNDLVDGGTLGGVKDDSFSHLGIPDDVDASIKLQDWLFALEGVQEMAEMWWFEKEDLGREHRCWHMTFQSLTVKAKSSSKDVQNLKKNSHGMRRYPVEFILVSLEGLQTLKPQVERSSILEDPLPVNGFKESVSIFGRMNLEVRMKILEDNVDNETVNWMMENFKFSVKQPIEAVLTKDELQHLAFLCKSEVDSIGRLTAGILRLLKLEKSLGKEAMNKLSNLGIEGFEKIFSSDKLSLGSKLQSITTLALLEEAVSDSQAKCAALITESSNSESSQVNLTNIKELKQKLDNMHSLLLQLRFGIVSEPEVKVPPGSIGSIIGF</sequence>
<evidence type="ECO:0000256" key="1">
    <source>
        <dbReference type="SAM" id="MobiDB-lite"/>
    </source>
</evidence>
<name>A0A5B6U531_9ROSI</name>
<evidence type="ECO:0000313" key="3">
    <source>
        <dbReference type="Proteomes" id="UP000325315"/>
    </source>
</evidence>
<dbReference type="EMBL" id="SMMG02000013">
    <property type="protein sequence ID" value="KAA3452979.1"/>
    <property type="molecule type" value="Genomic_DNA"/>
</dbReference>
<dbReference type="PANTHER" id="PTHR22774:SF11">
    <property type="entry name" value="CHOREIN N-TERMINAL DOMAIN-CONTAINING PROTEIN"/>
    <property type="match status" value="1"/>
</dbReference>
<evidence type="ECO:0000313" key="2">
    <source>
        <dbReference type="EMBL" id="KAA3452979.1"/>
    </source>
</evidence>
<dbReference type="InterPro" id="IPR026728">
    <property type="entry name" value="BLTP3A/B"/>
</dbReference>
<dbReference type="OrthoDB" id="43807at2759"/>
<dbReference type="Pfam" id="PF24917">
    <property type="entry name" value="BLTP3A_B"/>
    <property type="match status" value="1"/>
</dbReference>
<gene>
    <name evidence="2" type="ORF">EPI10_009064</name>
</gene>
<accession>A0A5B6U531</accession>
<proteinExistence type="predicted"/>
<dbReference type="Proteomes" id="UP000325315">
    <property type="component" value="Unassembled WGS sequence"/>
</dbReference>
<dbReference type="AlphaFoldDB" id="A0A5B6U531"/>